<feature type="transmembrane region" description="Helical" evidence="1">
    <location>
        <begin position="111"/>
        <end position="130"/>
    </location>
</feature>
<keyword evidence="1" id="KW-0472">Membrane</keyword>
<organism evidence="2 3">
    <name type="scientific">Sulfitobacter sediminilitoris</name>
    <dbReference type="NCBI Taxonomy" id="2698830"/>
    <lineage>
        <taxon>Bacteria</taxon>
        <taxon>Pseudomonadati</taxon>
        <taxon>Pseudomonadota</taxon>
        <taxon>Alphaproteobacteria</taxon>
        <taxon>Rhodobacterales</taxon>
        <taxon>Roseobacteraceae</taxon>
        <taxon>Sulfitobacter</taxon>
    </lineage>
</organism>
<keyword evidence="1" id="KW-0812">Transmembrane</keyword>
<proteinExistence type="predicted"/>
<protein>
    <submittedName>
        <fullName evidence="2">DUF2182 domain-containing protein</fullName>
    </submittedName>
</protein>
<feature type="transmembrane region" description="Helical" evidence="1">
    <location>
        <begin position="206"/>
        <end position="236"/>
    </location>
</feature>
<name>A0A6P0CDZ3_9RHOB</name>
<gene>
    <name evidence="2" type="ORF">GV827_14300</name>
</gene>
<feature type="transmembrane region" description="Helical" evidence="1">
    <location>
        <begin position="66"/>
        <end position="99"/>
    </location>
</feature>
<evidence type="ECO:0000313" key="2">
    <source>
        <dbReference type="EMBL" id="NEK23570.1"/>
    </source>
</evidence>
<dbReference type="RefSeq" id="WP_164354488.1">
    <property type="nucleotide sequence ID" value="NZ_JAABNT010000008.1"/>
</dbReference>
<reference evidence="2 3" key="1">
    <citation type="submission" date="2020-01" db="EMBL/GenBank/DDBJ databases">
        <title>Sulfitobacter sediminilitoris sp. nov., isolated from a tidal flat.</title>
        <authorList>
            <person name="Park S."/>
            <person name="Yoon J.-H."/>
        </authorList>
    </citation>
    <scope>NUCLEOTIDE SEQUENCE [LARGE SCALE GENOMIC DNA]</scope>
    <source>
        <strain evidence="2 3">JBTF-M27</strain>
    </source>
</reference>
<feature type="transmembrane region" description="Helical" evidence="1">
    <location>
        <begin position="18"/>
        <end position="46"/>
    </location>
</feature>
<evidence type="ECO:0000256" key="1">
    <source>
        <dbReference type="SAM" id="Phobius"/>
    </source>
</evidence>
<dbReference type="InterPro" id="IPR018688">
    <property type="entry name" value="PpoB2-like"/>
</dbReference>
<feature type="transmembrane region" description="Helical" evidence="1">
    <location>
        <begin position="150"/>
        <end position="168"/>
    </location>
</feature>
<dbReference type="Pfam" id="PF09948">
    <property type="entry name" value="PpoB2"/>
    <property type="match status" value="1"/>
</dbReference>
<dbReference type="Proteomes" id="UP000468591">
    <property type="component" value="Unassembled WGS sequence"/>
</dbReference>
<dbReference type="EMBL" id="JAABNT010000008">
    <property type="protein sequence ID" value="NEK23570.1"/>
    <property type="molecule type" value="Genomic_DNA"/>
</dbReference>
<keyword evidence="1" id="KW-1133">Transmembrane helix</keyword>
<comment type="caution">
    <text evidence="2">The sequence shown here is derived from an EMBL/GenBank/DDBJ whole genome shotgun (WGS) entry which is preliminary data.</text>
</comment>
<accession>A0A6P0CDZ3</accession>
<feature type="transmembrane region" description="Helical" evidence="1">
    <location>
        <begin position="248"/>
        <end position="266"/>
    </location>
</feature>
<keyword evidence="3" id="KW-1185">Reference proteome</keyword>
<sequence>MITATGTALERSLKRDRLIVIVGLSFVVALAAIYTLLGVGMSMSAITMTQMAIEMPGMMMASVEWTLGYAAMVFLMWWVMMIAMMVPSAAPTVLFYAALVRKNKNANKPYAAVSVFLSGYLFVWGFFSLVSTAVQWSLVSIGQMSGMMEITQASLAGALLVVAGLYQVSPLKQACLRHCQHPVMFFMHNWKSGALGALRMGMQNGWFCLGCCWVLMALLFVGGVMNLLWIAALALFVGLEKLAAGLPWLSKLSSVALIVGGLALAAG</sequence>
<evidence type="ECO:0000313" key="3">
    <source>
        <dbReference type="Proteomes" id="UP000468591"/>
    </source>
</evidence>
<dbReference type="AlphaFoldDB" id="A0A6P0CDZ3"/>